<sequence length="78" mass="8924">MAPFCDISSELSKLKKEYLVEIIITKQIPSGVTTSLDLQKFIEGNESEVNLLTLEIELKAAKMEITYLKRMMENLEET</sequence>
<dbReference type="EMBL" id="JABFTP020000001">
    <property type="protein sequence ID" value="KAL3266537.1"/>
    <property type="molecule type" value="Genomic_DNA"/>
</dbReference>
<proteinExistence type="predicted"/>
<protein>
    <submittedName>
        <fullName evidence="1">Uncharacterized protein</fullName>
    </submittedName>
</protein>
<gene>
    <name evidence="1" type="ORF">HHI36_010705</name>
</gene>
<dbReference type="Proteomes" id="UP001516400">
    <property type="component" value="Unassembled WGS sequence"/>
</dbReference>
<name>A0ABD2MJM5_9CUCU</name>
<accession>A0ABD2MJM5</accession>
<comment type="caution">
    <text evidence="1">The sequence shown here is derived from an EMBL/GenBank/DDBJ whole genome shotgun (WGS) entry which is preliminary data.</text>
</comment>
<keyword evidence="2" id="KW-1185">Reference proteome</keyword>
<evidence type="ECO:0000313" key="2">
    <source>
        <dbReference type="Proteomes" id="UP001516400"/>
    </source>
</evidence>
<feature type="non-terminal residue" evidence="1">
    <location>
        <position position="78"/>
    </location>
</feature>
<organism evidence="1 2">
    <name type="scientific">Cryptolaemus montrouzieri</name>
    <dbReference type="NCBI Taxonomy" id="559131"/>
    <lineage>
        <taxon>Eukaryota</taxon>
        <taxon>Metazoa</taxon>
        <taxon>Ecdysozoa</taxon>
        <taxon>Arthropoda</taxon>
        <taxon>Hexapoda</taxon>
        <taxon>Insecta</taxon>
        <taxon>Pterygota</taxon>
        <taxon>Neoptera</taxon>
        <taxon>Endopterygota</taxon>
        <taxon>Coleoptera</taxon>
        <taxon>Polyphaga</taxon>
        <taxon>Cucujiformia</taxon>
        <taxon>Coccinelloidea</taxon>
        <taxon>Coccinellidae</taxon>
        <taxon>Scymninae</taxon>
        <taxon>Scymnini</taxon>
        <taxon>Cryptolaemus</taxon>
    </lineage>
</organism>
<dbReference type="AlphaFoldDB" id="A0ABD2MJM5"/>
<evidence type="ECO:0000313" key="1">
    <source>
        <dbReference type="EMBL" id="KAL3266537.1"/>
    </source>
</evidence>
<reference evidence="1 2" key="1">
    <citation type="journal article" date="2021" name="BMC Biol.">
        <title>Horizontally acquired antibacterial genes associated with adaptive radiation of ladybird beetles.</title>
        <authorList>
            <person name="Li H.S."/>
            <person name="Tang X.F."/>
            <person name="Huang Y.H."/>
            <person name="Xu Z.Y."/>
            <person name="Chen M.L."/>
            <person name="Du X.Y."/>
            <person name="Qiu B.Y."/>
            <person name="Chen P.T."/>
            <person name="Zhang W."/>
            <person name="Slipinski A."/>
            <person name="Escalona H.E."/>
            <person name="Waterhouse R.M."/>
            <person name="Zwick A."/>
            <person name="Pang H."/>
        </authorList>
    </citation>
    <scope>NUCLEOTIDE SEQUENCE [LARGE SCALE GENOMIC DNA]</scope>
    <source>
        <strain evidence="1">SYSU2018</strain>
    </source>
</reference>